<protein>
    <submittedName>
        <fullName evidence="2">Uncharacterized protein</fullName>
    </submittedName>
</protein>
<evidence type="ECO:0000313" key="2">
    <source>
        <dbReference type="EMBL" id="GEU85160.1"/>
    </source>
</evidence>
<gene>
    <name evidence="2" type="ORF">Tci_057138</name>
</gene>
<dbReference type="AlphaFoldDB" id="A0A6L2NGK6"/>
<evidence type="ECO:0000256" key="1">
    <source>
        <dbReference type="SAM" id="MobiDB-lite"/>
    </source>
</evidence>
<reference evidence="2" key="1">
    <citation type="journal article" date="2019" name="Sci. Rep.">
        <title>Draft genome of Tanacetum cinerariifolium, the natural source of mosquito coil.</title>
        <authorList>
            <person name="Yamashiro T."/>
            <person name="Shiraishi A."/>
            <person name="Satake H."/>
            <person name="Nakayama K."/>
        </authorList>
    </citation>
    <scope>NUCLEOTIDE SEQUENCE</scope>
</reference>
<feature type="compositionally biased region" description="Polar residues" evidence="1">
    <location>
        <begin position="25"/>
        <end position="37"/>
    </location>
</feature>
<proteinExistence type="predicted"/>
<sequence>MNEIELQKQESMIKVGTILDDNLDVTEQQGKSDSPGNDTDAEGVKISKNGSDDDITIAKSSHDIDKPKAKWSNNRLFKHDHELLYTVKDSPYSGGLDVDVDSVLIDVVFCTESTFFLFFVETYDIELGDSEELIRSTQDIKEMKDVFVSMESDLDETLKQNELLKDLLLEVTLAEDVKNLVITFCVEIRSWVETHQCDEVEVKVDFDEIETTNIELEHQVASLLKEN</sequence>
<name>A0A6L2NGK6_TANCI</name>
<accession>A0A6L2NGK6</accession>
<organism evidence="2">
    <name type="scientific">Tanacetum cinerariifolium</name>
    <name type="common">Dalmatian daisy</name>
    <name type="synonym">Chrysanthemum cinerariifolium</name>
    <dbReference type="NCBI Taxonomy" id="118510"/>
    <lineage>
        <taxon>Eukaryota</taxon>
        <taxon>Viridiplantae</taxon>
        <taxon>Streptophyta</taxon>
        <taxon>Embryophyta</taxon>
        <taxon>Tracheophyta</taxon>
        <taxon>Spermatophyta</taxon>
        <taxon>Magnoliopsida</taxon>
        <taxon>eudicotyledons</taxon>
        <taxon>Gunneridae</taxon>
        <taxon>Pentapetalae</taxon>
        <taxon>asterids</taxon>
        <taxon>campanulids</taxon>
        <taxon>Asterales</taxon>
        <taxon>Asteraceae</taxon>
        <taxon>Asteroideae</taxon>
        <taxon>Anthemideae</taxon>
        <taxon>Anthemidinae</taxon>
        <taxon>Tanacetum</taxon>
    </lineage>
</organism>
<dbReference type="EMBL" id="BKCJ010009048">
    <property type="protein sequence ID" value="GEU85160.1"/>
    <property type="molecule type" value="Genomic_DNA"/>
</dbReference>
<feature type="region of interest" description="Disordered" evidence="1">
    <location>
        <begin position="24"/>
        <end position="52"/>
    </location>
</feature>
<comment type="caution">
    <text evidence="2">The sequence shown here is derived from an EMBL/GenBank/DDBJ whole genome shotgun (WGS) entry which is preliminary data.</text>
</comment>